<gene>
    <name evidence="3" type="ORF">J437_LFUL001266</name>
</gene>
<feature type="transmembrane region" description="Helical" evidence="1">
    <location>
        <begin position="21"/>
        <end position="46"/>
    </location>
</feature>
<sequence length="360" mass="40372">MDETEWKMIVYKVWNDSLTRYLIIAIVMISSLLSLFFSLVSGLLVFSSYITGFFIFKAIFSSRPEAPDFINALGFSAFKSYELPQPLSPNPTLCAVCGNGKCKRHRPSTHPLASQPWLGLEVPSEVDVALEDFLNQALNQFIYSWYEDLSVNEDFVLELRSSVRYAICIFLRRLLKLNIPLLIVGKFVPVALCHIEDYLCSIIEAERIQQYKLQQKSGRVQSAGYKFGNEVTLGTNLKPLEEGALKILRNAGRLHPAVHSREHELEYLRQLTSKLLPHLMSPLQLNCKNWCALVRELLSGWVLLPALDVVADPNTINYLLVLAVSALNSTSPVPKANEEPVTFLANFASSPTPASPVVKS</sequence>
<keyword evidence="1" id="KW-0812">Transmembrane</keyword>
<name>A0A8K0JT24_LADFU</name>
<proteinExistence type="predicted"/>
<dbReference type="PANTHER" id="PTHR22775">
    <property type="entry name" value="SORTING NEXIN"/>
    <property type="match status" value="1"/>
</dbReference>
<evidence type="ECO:0000313" key="3">
    <source>
        <dbReference type="EMBL" id="KAG8222175.1"/>
    </source>
</evidence>
<evidence type="ECO:0000256" key="1">
    <source>
        <dbReference type="SAM" id="Phobius"/>
    </source>
</evidence>
<dbReference type="GO" id="GO:0005770">
    <property type="term" value="C:late endosome"/>
    <property type="evidence" value="ECO:0007669"/>
    <property type="project" value="TreeGrafter"/>
</dbReference>
<dbReference type="GO" id="GO:0035091">
    <property type="term" value="F:phosphatidylinositol binding"/>
    <property type="evidence" value="ECO:0007669"/>
    <property type="project" value="TreeGrafter"/>
</dbReference>
<feature type="domain" description="PXA" evidence="2">
    <location>
        <begin position="123"/>
        <end position="328"/>
    </location>
</feature>
<dbReference type="EMBL" id="KZ308126">
    <property type="protein sequence ID" value="KAG8222175.1"/>
    <property type="molecule type" value="Genomic_DNA"/>
</dbReference>
<dbReference type="PANTHER" id="PTHR22775:SF44">
    <property type="entry name" value="SORTING NEXIN-14"/>
    <property type="match status" value="1"/>
</dbReference>
<organism evidence="3 4">
    <name type="scientific">Ladona fulva</name>
    <name type="common">Scarce chaser dragonfly</name>
    <name type="synonym">Libellula fulva</name>
    <dbReference type="NCBI Taxonomy" id="123851"/>
    <lineage>
        <taxon>Eukaryota</taxon>
        <taxon>Metazoa</taxon>
        <taxon>Ecdysozoa</taxon>
        <taxon>Arthropoda</taxon>
        <taxon>Hexapoda</taxon>
        <taxon>Insecta</taxon>
        <taxon>Pterygota</taxon>
        <taxon>Palaeoptera</taxon>
        <taxon>Odonata</taxon>
        <taxon>Epiprocta</taxon>
        <taxon>Anisoptera</taxon>
        <taxon>Libelluloidea</taxon>
        <taxon>Libellulidae</taxon>
        <taxon>Ladona</taxon>
    </lineage>
</organism>
<dbReference type="Pfam" id="PF02194">
    <property type="entry name" value="PXA"/>
    <property type="match status" value="1"/>
</dbReference>
<dbReference type="InterPro" id="IPR003114">
    <property type="entry name" value="Phox_assoc"/>
</dbReference>
<dbReference type="GO" id="GO:0097352">
    <property type="term" value="P:autophagosome maturation"/>
    <property type="evidence" value="ECO:0007669"/>
    <property type="project" value="TreeGrafter"/>
</dbReference>
<comment type="caution">
    <text evidence="3">The sequence shown here is derived from an EMBL/GenBank/DDBJ whole genome shotgun (WGS) entry which is preliminary data.</text>
</comment>
<accession>A0A8K0JT24</accession>
<dbReference type="PROSITE" id="PS51207">
    <property type="entry name" value="PXA"/>
    <property type="match status" value="1"/>
</dbReference>
<keyword evidence="1" id="KW-0472">Membrane</keyword>
<reference evidence="3" key="1">
    <citation type="submission" date="2013-04" db="EMBL/GenBank/DDBJ databases">
        <authorList>
            <person name="Qu J."/>
            <person name="Murali S.C."/>
            <person name="Bandaranaike D."/>
            <person name="Bellair M."/>
            <person name="Blankenburg K."/>
            <person name="Chao H."/>
            <person name="Dinh H."/>
            <person name="Doddapaneni H."/>
            <person name="Downs B."/>
            <person name="Dugan-Rocha S."/>
            <person name="Elkadiri S."/>
            <person name="Gnanaolivu R.D."/>
            <person name="Hernandez B."/>
            <person name="Javaid M."/>
            <person name="Jayaseelan J.C."/>
            <person name="Lee S."/>
            <person name="Li M."/>
            <person name="Ming W."/>
            <person name="Munidasa M."/>
            <person name="Muniz J."/>
            <person name="Nguyen L."/>
            <person name="Ongeri F."/>
            <person name="Osuji N."/>
            <person name="Pu L.-L."/>
            <person name="Puazo M."/>
            <person name="Qu C."/>
            <person name="Quiroz J."/>
            <person name="Raj R."/>
            <person name="Weissenberger G."/>
            <person name="Xin Y."/>
            <person name="Zou X."/>
            <person name="Han Y."/>
            <person name="Richards S."/>
            <person name="Worley K."/>
            <person name="Muzny D."/>
            <person name="Gibbs R."/>
        </authorList>
    </citation>
    <scope>NUCLEOTIDE SEQUENCE</scope>
    <source>
        <strain evidence="3">Sampled in the wild</strain>
    </source>
</reference>
<protein>
    <recommendedName>
        <fullName evidence="2">PXA domain-containing protein</fullName>
    </recommendedName>
</protein>
<keyword evidence="1" id="KW-1133">Transmembrane helix</keyword>
<evidence type="ECO:0000313" key="4">
    <source>
        <dbReference type="Proteomes" id="UP000792457"/>
    </source>
</evidence>
<dbReference type="Proteomes" id="UP000792457">
    <property type="component" value="Unassembled WGS sequence"/>
</dbReference>
<dbReference type="OrthoDB" id="5957963at2759"/>
<evidence type="ECO:0000259" key="2">
    <source>
        <dbReference type="PROSITE" id="PS51207"/>
    </source>
</evidence>
<feature type="non-terminal residue" evidence="3">
    <location>
        <position position="360"/>
    </location>
</feature>
<dbReference type="SMART" id="SM00313">
    <property type="entry name" value="PXA"/>
    <property type="match status" value="1"/>
</dbReference>
<keyword evidence="4" id="KW-1185">Reference proteome</keyword>
<dbReference type="AlphaFoldDB" id="A0A8K0JT24"/>
<reference evidence="3" key="2">
    <citation type="submission" date="2017-10" db="EMBL/GenBank/DDBJ databases">
        <title>Ladona fulva Genome sequencing and assembly.</title>
        <authorList>
            <person name="Murali S."/>
            <person name="Richards S."/>
            <person name="Bandaranaike D."/>
            <person name="Bellair M."/>
            <person name="Blankenburg K."/>
            <person name="Chao H."/>
            <person name="Dinh H."/>
            <person name="Doddapaneni H."/>
            <person name="Dugan-Rocha S."/>
            <person name="Elkadiri S."/>
            <person name="Gnanaolivu R."/>
            <person name="Hernandez B."/>
            <person name="Skinner E."/>
            <person name="Javaid M."/>
            <person name="Lee S."/>
            <person name="Li M."/>
            <person name="Ming W."/>
            <person name="Munidasa M."/>
            <person name="Muniz J."/>
            <person name="Nguyen L."/>
            <person name="Hughes D."/>
            <person name="Osuji N."/>
            <person name="Pu L.-L."/>
            <person name="Puazo M."/>
            <person name="Qu C."/>
            <person name="Quiroz J."/>
            <person name="Raj R."/>
            <person name="Weissenberger G."/>
            <person name="Xin Y."/>
            <person name="Zou X."/>
            <person name="Han Y."/>
            <person name="Worley K."/>
            <person name="Muzny D."/>
            <person name="Gibbs R."/>
        </authorList>
    </citation>
    <scope>NUCLEOTIDE SEQUENCE</scope>
    <source>
        <strain evidence="3">Sampled in the wild</strain>
    </source>
</reference>